<dbReference type="PRINTS" id="PR00258">
    <property type="entry name" value="SPERACTRCPTR"/>
</dbReference>
<keyword evidence="8" id="KW-0325">Glycoprotein</keyword>
<keyword evidence="5" id="KW-1133">Transmembrane helix</keyword>
<evidence type="ECO:0000256" key="5">
    <source>
        <dbReference type="ARBA" id="ARBA00022989"/>
    </source>
</evidence>
<feature type="domain" description="SRCR" evidence="10">
    <location>
        <begin position="124"/>
        <end position="224"/>
    </location>
</feature>
<dbReference type="PROSITE" id="PS50287">
    <property type="entry name" value="SRCR_2"/>
    <property type="match status" value="4"/>
</dbReference>
<evidence type="ECO:0000256" key="4">
    <source>
        <dbReference type="ARBA" id="ARBA00022737"/>
    </source>
</evidence>
<feature type="disulfide bond" evidence="9">
    <location>
        <begin position="300"/>
        <end position="310"/>
    </location>
</feature>
<evidence type="ECO:0000256" key="7">
    <source>
        <dbReference type="ARBA" id="ARBA00023157"/>
    </source>
</evidence>
<feature type="domain" description="SRCR" evidence="10">
    <location>
        <begin position="230"/>
        <end position="333"/>
    </location>
</feature>
<keyword evidence="6" id="KW-0472">Membrane</keyword>
<comment type="subcellular location">
    <subcellularLocation>
        <location evidence="1">Membrane</location>
        <topology evidence="1">Single-pass membrane protein</topology>
    </subcellularLocation>
</comment>
<feature type="disulfide bond" evidence="9">
    <location>
        <begin position="192"/>
        <end position="202"/>
    </location>
</feature>
<evidence type="ECO:0000313" key="11">
    <source>
        <dbReference type="EnsemblMetazoa" id="XP_030844166"/>
    </source>
</evidence>
<dbReference type="OrthoDB" id="6020543at2759"/>
<dbReference type="GeneID" id="115925110"/>
<dbReference type="Gene3D" id="3.10.250.10">
    <property type="entry name" value="SRCR-like domain"/>
    <property type="match status" value="4"/>
</dbReference>
<dbReference type="SUPFAM" id="SSF56487">
    <property type="entry name" value="SRCR-like"/>
    <property type="match status" value="4"/>
</dbReference>
<keyword evidence="3" id="KW-0732">Signal</keyword>
<feature type="disulfide bond" evidence="9">
    <location>
        <begin position="57"/>
        <end position="118"/>
    </location>
</feature>
<feature type="disulfide bond" evidence="9">
    <location>
        <begin position="271"/>
        <end position="332"/>
    </location>
</feature>
<evidence type="ECO:0000256" key="1">
    <source>
        <dbReference type="ARBA" id="ARBA00004167"/>
    </source>
</evidence>
<dbReference type="GO" id="GO:0016020">
    <property type="term" value="C:membrane"/>
    <property type="evidence" value="ECO:0007669"/>
    <property type="project" value="UniProtKB-SubCell"/>
</dbReference>
<keyword evidence="12" id="KW-1185">Reference proteome</keyword>
<dbReference type="KEGG" id="spu:115925110"/>
<feature type="domain" description="SRCR" evidence="10">
    <location>
        <begin position="18"/>
        <end position="119"/>
    </location>
</feature>
<dbReference type="InParanoid" id="A0A7M7P2C8"/>
<dbReference type="FunFam" id="3.10.250.10:FF:000016">
    <property type="entry name" value="Scavenger receptor cysteine-rich protein type 12"/>
    <property type="match status" value="1"/>
</dbReference>
<dbReference type="InterPro" id="IPR001190">
    <property type="entry name" value="SRCR"/>
</dbReference>
<evidence type="ECO:0000256" key="9">
    <source>
        <dbReference type="PROSITE-ProRule" id="PRU00196"/>
    </source>
</evidence>
<evidence type="ECO:0000256" key="6">
    <source>
        <dbReference type="ARBA" id="ARBA00023136"/>
    </source>
</evidence>
<feature type="disulfide bond" evidence="9">
    <location>
        <begin position="44"/>
        <end position="108"/>
    </location>
</feature>
<feature type="disulfide bond" evidence="9">
    <location>
        <begin position="409"/>
        <end position="419"/>
    </location>
</feature>
<dbReference type="AlphaFoldDB" id="A0A7M7P2C8"/>
<protein>
    <recommendedName>
        <fullName evidence="10">SRCR domain-containing protein</fullName>
    </recommendedName>
</protein>
<keyword evidence="7 9" id="KW-1015">Disulfide bond</keyword>
<keyword evidence="4" id="KW-0677">Repeat</keyword>
<name>A0A7M7P2C8_STRPU</name>
<dbReference type="SMART" id="SM00202">
    <property type="entry name" value="SR"/>
    <property type="match status" value="4"/>
</dbReference>
<feature type="disulfide bond" evidence="9">
    <location>
        <begin position="258"/>
        <end position="322"/>
    </location>
</feature>
<reference evidence="11" key="2">
    <citation type="submission" date="2021-01" db="UniProtKB">
        <authorList>
            <consortium name="EnsemblMetazoa"/>
        </authorList>
    </citation>
    <scope>IDENTIFICATION</scope>
</reference>
<reference evidence="12" key="1">
    <citation type="submission" date="2015-02" db="EMBL/GenBank/DDBJ databases">
        <title>Genome sequencing for Strongylocentrotus purpuratus.</title>
        <authorList>
            <person name="Murali S."/>
            <person name="Liu Y."/>
            <person name="Vee V."/>
            <person name="English A."/>
            <person name="Wang M."/>
            <person name="Skinner E."/>
            <person name="Han Y."/>
            <person name="Muzny D.M."/>
            <person name="Worley K.C."/>
            <person name="Gibbs R.A."/>
        </authorList>
    </citation>
    <scope>NUCLEOTIDE SEQUENCE</scope>
</reference>
<proteinExistence type="predicted"/>
<keyword evidence="2" id="KW-0812">Transmembrane</keyword>
<sequence length="452" mass="50182">MTQSLKRRFLCQTKDRSVRLGDATSFGRGRLEYLDENEGWGTVCNQAWTQSDSTVACNHLGFNPLSAYDAFPASGGDDLPIVLGGLRCSHQTRLDECERDYDWTPDSCMHSQDVGVQCKPPVGMRLLTEYNFAGIPSVYYGRTWGLFCSDNWNINAARIFCINYGFQDAVSIFDLIGDPATLPSTIVNTISCTGDEEYFTDCPQIEWAYHGECSQNTRLGVVCQVGKKSLSIVNPNPDYPEYGRVEVTVNKLFKGTICNKTWDQAAANVVCRDLGFKRGAQRFFTIGGEDKGDIFDSVHCTGDEDSFSDCRSELVPESRSDCNHTQDAGVECVANDDTLIVFLRGAGSYEGLVYYRVEDRRALICDQTWTDKEAAVACRMQGYECGTATKVVDLGPEVSTNILQWDIVCNGNEERLKDCTVTKRDNPTSCTPENIAQVRCGPKEGKWAPGKN</sequence>
<feature type="domain" description="SRCR" evidence="10">
    <location>
        <begin position="340"/>
        <end position="441"/>
    </location>
</feature>
<organism evidence="11 12">
    <name type="scientific">Strongylocentrotus purpuratus</name>
    <name type="common">Purple sea urchin</name>
    <dbReference type="NCBI Taxonomy" id="7668"/>
    <lineage>
        <taxon>Eukaryota</taxon>
        <taxon>Metazoa</taxon>
        <taxon>Echinodermata</taxon>
        <taxon>Eleutherozoa</taxon>
        <taxon>Echinozoa</taxon>
        <taxon>Echinoidea</taxon>
        <taxon>Euechinoidea</taxon>
        <taxon>Echinacea</taxon>
        <taxon>Camarodonta</taxon>
        <taxon>Echinidea</taxon>
        <taxon>Strongylocentrotidae</taxon>
        <taxon>Strongylocentrotus</taxon>
    </lineage>
</organism>
<dbReference type="Proteomes" id="UP000007110">
    <property type="component" value="Unassembled WGS sequence"/>
</dbReference>
<evidence type="ECO:0000256" key="3">
    <source>
        <dbReference type="ARBA" id="ARBA00022729"/>
    </source>
</evidence>
<evidence type="ECO:0000313" key="12">
    <source>
        <dbReference type="Proteomes" id="UP000007110"/>
    </source>
</evidence>
<comment type="caution">
    <text evidence="9">Lacks conserved residue(s) required for the propagation of feature annotation.</text>
</comment>
<evidence type="ECO:0000256" key="8">
    <source>
        <dbReference type="ARBA" id="ARBA00023180"/>
    </source>
</evidence>
<evidence type="ECO:0000256" key="2">
    <source>
        <dbReference type="ARBA" id="ARBA00022692"/>
    </source>
</evidence>
<evidence type="ECO:0000259" key="10">
    <source>
        <dbReference type="PROSITE" id="PS50287"/>
    </source>
</evidence>
<dbReference type="EnsemblMetazoa" id="XM_030988306">
    <property type="protein sequence ID" value="XP_030844166"/>
    <property type="gene ID" value="LOC115925110"/>
</dbReference>
<dbReference type="RefSeq" id="XP_030844166.1">
    <property type="nucleotide sequence ID" value="XM_030988306.1"/>
</dbReference>
<dbReference type="PANTHER" id="PTHR19331">
    <property type="entry name" value="SCAVENGER RECEPTOR DOMAIN-CONTAINING"/>
    <property type="match status" value="1"/>
</dbReference>
<dbReference type="InterPro" id="IPR036772">
    <property type="entry name" value="SRCR-like_dom_sf"/>
</dbReference>
<accession>A0A7M7P2C8</accession>
<dbReference type="Pfam" id="PF00530">
    <property type="entry name" value="SRCR"/>
    <property type="match status" value="4"/>
</dbReference>
<dbReference type="PANTHER" id="PTHR19331:SF465">
    <property type="entry name" value="EGG PEPTIDE SPERACT RECEPTOR"/>
    <property type="match status" value="1"/>
</dbReference>